<protein>
    <submittedName>
        <fullName evidence="4">Oxidoreductase</fullName>
    </submittedName>
</protein>
<comment type="caution">
    <text evidence="4">The sequence shown here is derived from an EMBL/GenBank/DDBJ whole genome shotgun (WGS) entry which is preliminary data.</text>
</comment>
<dbReference type="SUPFAM" id="SSF55347">
    <property type="entry name" value="Glyceraldehyde-3-phosphate dehydrogenase-like, C-terminal domain"/>
    <property type="match status" value="1"/>
</dbReference>
<dbReference type="InterPro" id="IPR036291">
    <property type="entry name" value="NAD(P)-bd_dom_sf"/>
</dbReference>
<dbReference type="EMBL" id="PVNO01000031">
    <property type="protein sequence ID" value="PRO67500.1"/>
    <property type="molecule type" value="Genomic_DNA"/>
</dbReference>
<dbReference type="PANTHER" id="PTHR43377:SF1">
    <property type="entry name" value="BILIVERDIN REDUCTASE A"/>
    <property type="match status" value="1"/>
</dbReference>
<evidence type="ECO:0000259" key="2">
    <source>
        <dbReference type="Pfam" id="PF01408"/>
    </source>
</evidence>
<dbReference type="Pfam" id="PF01408">
    <property type="entry name" value="GFO_IDH_MocA"/>
    <property type="match status" value="1"/>
</dbReference>
<dbReference type="PANTHER" id="PTHR43377">
    <property type="entry name" value="BILIVERDIN REDUCTASE A"/>
    <property type="match status" value="1"/>
</dbReference>
<feature type="domain" description="GFO/IDH/MocA-like oxidoreductase" evidence="3">
    <location>
        <begin position="138"/>
        <end position="239"/>
    </location>
</feature>
<dbReference type="Pfam" id="PF22725">
    <property type="entry name" value="GFO_IDH_MocA_C3"/>
    <property type="match status" value="1"/>
</dbReference>
<evidence type="ECO:0000259" key="3">
    <source>
        <dbReference type="Pfam" id="PF22725"/>
    </source>
</evidence>
<sequence length="329" mass="36210">MKLKLGVIGCGKKSSQYIDTWSQRTDIDIVCVCDPSEGALQHVKAILSAHGRKEVHAYQDWQTLLSEQGSTLDAVYICTPHAVHANQALAALELNLDVLLEKPMVTTVDEAKALQSAQQASGKQLVVAYQGGLSPLVHQLKEDIATKRYGDLMSINAAIWEDWADTYTGHWKQVPEISGGGFMFDTGAHMMNTTSMLCSQPFASVSAKMNNHNFPVDIVTTVIGELADGMLFSMHACGKSIRCTSRIECFFTDYVVRVCAWGRWIEIEDRDGNIERKEQESANNLMNVFLQTKDGNIQNPSDIEQGLHMAKLWDAIKLSASKSGAPVAC</sequence>
<organism evidence="4 5">
    <name type="scientific">Alteromonas gracilis</name>
    <dbReference type="NCBI Taxonomy" id="1479524"/>
    <lineage>
        <taxon>Bacteria</taxon>
        <taxon>Pseudomonadati</taxon>
        <taxon>Pseudomonadota</taxon>
        <taxon>Gammaproteobacteria</taxon>
        <taxon>Alteromonadales</taxon>
        <taxon>Alteromonadaceae</taxon>
        <taxon>Alteromonas/Salinimonas group</taxon>
        <taxon>Alteromonas</taxon>
    </lineage>
</organism>
<keyword evidence="1" id="KW-0732">Signal</keyword>
<evidence type="ECO:0000256" key="1">
    <source>
        <dbReference type="ARBA" id="ARBA00022729"/>
    </source>
</evidence>
<dbReference type="InterPro" id="IPR000683">
    <property type="entry name" value="Gfo/Idh/MocA-like_OxRdtase_N"/>
</dbReference>
<feature type="domain" description="Gfo/Idh/MocA-like oxidoreductase N-terminal" evidence="2">
    <location>
        <begin position="4"/>
        <end position="129"/>
    </location>
</feature>
<reference evidence="5" key="1">
    <citation type="journal article" date="2020" name="Int. J. Syst. Evol. Microbiol.">
        <title>Alteromonas alba sp. nov., a marine bacterium isolated from the seawater of the West Pacific Ocean.</title>
        <authorList>
            <person name="Sun C."/>
            <person name="Wu Y.-H."/>
            <person name="Xamxidin M."/>
            <person name="Cheng H."/>
            <person name="Xu X.-W."/>
        </authorList>
    </citation>
    <scope>NUCLEOTIDE SEQUENCE [LARGE SCALE GENOMIC DNA]</scope>
    <source>
        <strain evidence="5">9a2</strain>
    </source>
</reference>
<name>A0ABX5CLH2_9ALTE</name>
<evidence type="ECO:0000313" key="5">
    <source>
        <dbReference type="Proteomes" id="UP000239539"/>
    </source>
</evidence>
<gene>
    <name evidence="4" type="ORF">C6Y39_17585</name>
</gene>
<dbReference type="Proteomes" id="UP000239539">
    <property type="component" value="Unassembled WGS sequence"/>
</dbReference>
<keyword evidence="5" id="KW-1185">Reference proteome</keyword>
<dbReference type="Gene3D" id="3.30.360.10">
    <property type="entry name" value="Dihydrodipicolinate Reductase, domain 2"/>
    <property type="match status" value="1"/>
</dbReference>
<proteinExistence type="predicted"/>
<dbReference type="RefSeq" id="WP_105932521.1">
    <property type="nucleotide sequence ID" value="NZ_PVNO01000031.1"/>
</dbReference>
<evidence type="ECO:0000313" key="4">
    <source>
        <dbReference type="EMBL" id="PRO67500.1"/>
    </source>
</evidence>
<dbReference type="InterPro" id="IPR051450">
    <property type="entry name" value="Gfo/Idh/MocA_Oxidoreductases"/>
</dbReference>
<dbReference type="Gene3D" id="3.40.50.720">
    <property type="entry name" value="NAD(P)-binding Rossmann-like Domain"/>
    <property type="match status" value="1"/>
</dbReference>
<accession>A0ABX5CLH2</accession>
<dbReference type="SUPFAM" id="SSF51735">
    <property type="entry name" value="NAD(P)-binding Rossmann-fold domains"/>
    <property type="match status" value="1"/>
</dbReference>
<dbReference type="InterPro" id="IPR055170">
    <property type="entry name" value="GFO_IDH_MocA-like_dom"/>
</dbReference>